<accession>A0A9N9AXK4</accession>
<protein>
    <submittedName>
        <fullName evidence="1">4241_t:CDS:1</fullName>
    </submittedName>
</protein>
<comment type="caution">
    <text evidence="1">The sequence shown here is derived from an EMBL/GenBank/DDBJ whole genome shotgun (WGS) entry which is preliminary data.</text>
</comment>
<reference evidence="1" key="1">
    <citation type="submission" date="2021-06" db="EMBL/GenBank/DDBJ databases">
        <authorList>
            <person name="Kallberg Y."/>
            <person name="Tangrot J."/>
            <person name="Rosling A."/>
        </authorList>
    </citation>
    <scope>NUCLEOTIDE SEQUENCE</scope>
    <source>
        <strain evidence="1">UK204</strain>
    </source>
</reference>
<name>A0A9N9AXK4_9GLOM</name>
<proteinExistence type="predicted"/>
<keyword evidence="2" id="KW-1185">Reference proteome</keyword>
<evidence type="ECO:0000313" key="1">
    <source>
        <dbReference type="EMBL" id="CAG8543799.1"/>
    </source>
</evidence>
<gene>
    <name evidence="1" type="ORF">FCALED_LOCUS5771</name>
</gene>
<dbReference type="AlphaFoldDB" id="A0A9N9AXK4"/>
<organism evidence="1 2">
    <name type="scientific">Funneliformis caledonium</name>
    <dbReference type="NCBI Taxonomy" id="1117310"/>
    <lineage>
        <taxon>Eukaryota</taxon>
        <taxon>Fungi</taxon>
        <taxon>Fungi incertae sedis</taxon>
        <taxon>Mucoromycota</taxon>
        <taxon>Glomeromycotina</taxon>
        <taxon>Glomeromycetes</taxon>
        <taxon>Glomerales</taxon>
        <taxon>Glomeraceae</taxon>
        <taxon>Funneliformis</taxon>
    </lineage>
</organism>
<dbReference type="EMBL" id="CAJVPQ010001292">
    <property type="protein sequence ID" value="CAG8543799.1"/>
    <property type="molecule type" value="Genomic_DNA"/>
</dbReference>
<sequence length="75" mass="8377">MAFGYYDFLYSIVSAVFHLIQYGGDIQVEHIEFNGNALVKDSEEERELQKLALSTFDAKDESEALKISGKAAEVS</sequence>
<dbReference type="Proteomes" id="UP000789570">
    <property type="component" value="Unassembled WGS sequence"/>
</dbReference>
<evidence type="ECO:0000313" key="2">
    <source>
        <dbReference type="Proteomes" id="UP000789570"/>
    </source>
</evidence>